<keyword evidence="2" id="KW-0808">Transferase</keyword>
<evidence type="ECO:0000313" key="2">
    <source>
        <dbReference type="EMBL" id="SDZ34363.1"/>
    </source>
</evidence>
<proteinExistence type="predicted"/>
<dbReference type="InterPro" id="IPR000836">
    <property type="entry name" value="PRTase_dom"/>
</dbReference>
<dbReference type="InterPro" id="IPR029057">
    <property type="entry name" value="PRTase-like"/>
</dbReference>
<reference evidence="3" key="1">
    <citation type="submission" date="2016-10" db="EMBL/GenBank/DDBJ databases">
        <authorList>
            <person name="Varghese N."/>
            <person name="Submissions S."/>
        </authorList>
    </citation>
    <scope>NUCLEOTIDE SEQUENCE [LARGE SCALE GENOMIC DNA]</scope>
    <source>
        <strain evidence="3">DSM 100420</strain>
    </source>
</reference>
<keyword evidence="3" id="KW-1185">Reference proteome</keyword>
<dbReference type="SUPFAM" id="SSF53271">
    <property type="entry name" value="PRTase-like"/>
    <property type="match status" value="1"/>
</dbReference>
<gene>
    <name evidence="2" type="ORF">SAMN05444004_11122</name>
</gene>
<accession>A0A1H3S8C8</accession>
<dbReference type="Gene3D" id="3.40.50.2020">
    <property type="match status" value="1"/>
</dbReference>
<protein>
    <submittedName>
        <fullName evidence="2">Putative phosphoribosyl transferase</fullName>
    </submittedName>
</protein>
<evidence type="ECO:0000259" key="1">
    <source>
        <dbReference type="Pfam" id="PF00156"/>
    </source>
</evidence>
<dbReference type="Proteomes" id="UP000198914">
    <property type="component" value="Unassembled WGS sequence"/>
</dbReference>
<sequence>MTVRPLMFQDRADAGRRLAAALPPLDAANAVVVALPRGGIPVAAEICATHGVPLDLVLVRKIGAPGQPELAIGAVTDGSVPQVIVNEAIARQFGLSADKVRGMGQTLLPEIERRRQSYLSGRDPLALQGKTVVVVDDGVATGATLQASLTALKARKPGRVIVAIPVGPHDIADRLHSLADQVICLSDLTYFGAVGGAYVSFPQVDDATVRAAFDRFAPPRAG</sequence>
<evidence type="ECO:0000313" key="3">
    <source>
        <dbReference type="Proteomes" id="UP000198914"/>
    </source>
</evidence>
<name>A0A1H3S8C8_9RHOB</name>
<dbReference type="STRING" id="1244108.SAMN05444004_11122"/>
<feature type="domain" description="Phosphoribosyltransferase" evidence="1">
    <location>
        <begin position="16"/>
        <end position="186"/>
    </location>
</feature>
<dbReference type="CDD" id="cd06223">
    <property type="entry name" value="PRTases_typeI"/>
    <property type="match status" value="1"/>
</dbReference>
<dbReference type="GO" id="GO:0016740">
    <property type="term" value="F:transferase activity"/>
    <property type="evidence" value="ECO:0007669"/>
    <property type="project" value="UniProtKB-KW"/>
</dbReference>
<dbReference type="Pfam" id="PF00156">
    <property type="entry name" value="Pribosyltran"/>
    <property type="match status" value="1"/>
</dbReference>
<dbReference type="EMBL" id="FNPX01000011">
    <property type="protein sequence ID" value="SDZ34363.1"/>
    <property type="molecule type" value="Genomic_DNA"/>
</dbReference>
<organism evidence="2 3">
    <name type="scientific">Jannaschia faecimaris</name>
    <dbReference type="NCBI Taxonomy" id="1244108"/>
    <lineage>
        <taxon>Bacteria</taxon>
        <taxon>Pseudomonadati</taxon>
        <taxon>Pseudomonadota</taxon>
        <taxon>Alphaproteobacteria</taxon>
        <taxon>Rhodobacterales</taxon>
        <taxon>Roseobacteraceae</taxon>
        <taxon>Jannaschia</taxon>
    </lineage>
</organism>
<dbReference type="AlphaFoldDB" id="A0A1H3S8C8"/>
<dbReference type="Gene3D" id="3.30.1310.20">
    <property type="entry name" value="PRTase-like"/>
    <property type="match status" value="1"/>
</dbReference>